<sequence length="272" mass="27029">MTVNTADLFRALHRADAPLALPNAWDAASAALMEEAGAPAIATTSAGIAWSLGLPDGDTLSREEAVAALGRIVAAVAVPVTADIEGGYGETPAEVADTATAVIDTGAVGINIEDGQRSPEDLAARIGAARRAADRAGVALFINARTDVYLRGLAPEADCTAETIARARVYLDAGADGVFVPGPTEPEAIRALAAGIDAPLNVMAGPGAPSVAELGALGAARVSLGVGIAEAAYAVARRAAGELLATGTYGSLTGGVDYAAMNTLLAVRASGT</sequence>
<evidence type="ECO:0000313" key="1">
    <source>
        <dbReference type="EMBL" id="SEJ12473.1"/>
    </source>
</evidence>
<dbReference type="EMBL" id="FNZI01000002">
    <property type="protein sequence ID" value="SEJ12473.1"/>
    <property type="molecule type" value="Genomic_DNA"/>
</dbReference>
<dbReference type="PANTHER" id="PTHR42905:SF16">
    <property type="entry name" value="CARBOXYPHOSPHONOENOLPYRUVATE PHOSPHONOMUTASE-LIKE PROTEIN (AFU_ORTHOLOGUE AFUA_5G07230)"/>
    <property type="match status" value="1"/>
</dbReference>
<dbReference type="CDD" id="cd00377">
    <property type="entry name" value="ICL_PEPM"/>
    <property type="match status" value="1"/>
</dbReference>
<name>A0A1H6W6E8_9MICO</name>
<dbReference type="PANTHER" id="PTHR42905">
    <property type="entry name" value="PHOSPHOENOLPYRUVATE CARBOXYLASE"/>
    <property type="match status" value="1"/>
</dbReference>
<accession>A0A1H6W6E8</accession>
<keyword evidence="2" id="KW-1185">Reference proteome</keyword>
<dbReference type="AlphaFoldDB" id="A0A1H6W6E8"/>
<evidence type="ECO:0000313" key="2">
    <source>
        <dbReference type="Proteomes" id="UP000183315"/>
    </source>
</evidence>
<dbReference type="InterPro" id="IPR040442">
    <property type="entry name" value="Pyrv_kinase-like_dom_sf"/>
</dbReference>
<dbReference type="InterPro" id="IPR015813">
    <property type="entry name" value="Pyrv/PenolPyrv_kinase-like_dom"/>
</dbReference>
<dbReference type="RefSeq" id="WP_042213478.1">
    <property type="nucleotide sequence ID" value="NZ_BBLU01000003.1"/>
</dbReference>
<dbReference type="InterPro" id="IPR039556">
    <property type="entry name" value="ICL/PEPM"/>
</dbReference>
<proteinExistence type="predicted"/>
<dbReference type="eggNOG" id="COG2513">
    <property type="taxonomic scope" value="Bacteria"/>
</dbReference>
<dbReference type="SUPFAM" id="SSF51621">
    <property type="entry name" value="Phosphoenolpyruvate/pyruvate domain"/>
    <property type="match status" value="1"/>
</dbReference>
<organism evidence="1 2">
    <name type="scientific">Demequina mangrovi</name>
    <dbReference type="NCBI Taxonomy" id="1043493"/>
    <lineage>
        <taxon>Bacteria</taxon>
        <taxon>Bacillati</taxon>
        <taxon>Actinomycetota</taxon>
        <taxon>Actinomycetes</taxon>
        <taxon>Micrococcales</taxon>
        <taxon>Demequinaceae</taxon>
        <taxon>Demequina</taxon>
    </lineage>
</organism>
<dbReference type="Proteomes" id="UP000183315">
    <property type="component" value="Unassembled WGS sequence"/>
</dbReference>
<gene>
    <name evidence="1" type="ORF">SAMN05421637_0865</name>
</gene>
<keyword evidence="1" id="KW-0456">Lyase</keyword>
<dbReference type="Pfam" id="PF13714">
    <property type="entry name" value="PEP_mutase"/>
    <property type="match status" value="1"/>
</dbReference>
<dbReference type="STRING" id="1043493.SAMN05421637_0865"/>
<dbReference type="Gene3D" id="3.20.20.60">
    <property type="entry name" value="Phosphoenolpyruvate-binding domains"/>
    <property type="match status" value="1"/>
</dbReference>
<dbReference type="GO" id="GO:0016829">
    <property type="term" value="F:lyase activity"/>
    <property type="evidence" value="ECO:0007669"/>
    <property type="project" value="UniProtKB-KW"/>
</dbReference>
<protein>
    <submittedName>
        <fullName evidence="1">2-Methylisocitrate lyase, PEP mutase family</fullName>
    </submittedName>
</protein>
<reference evidence="2" key="1">
    <citation type="submission" date="2016-10" db="EMBL/GenBank/DDBJ databases">
        <authorList>
            <person name="Varghese N."/>
        </authorList>
    </citation>
    <scope>NUCLEOTIDE SEQUENCE [LARGE SCALE GENOMIC DNA]</scope>
    <source>
        <strain evidence="2">DSM 24868</strain>
    </source>
</reference>